<comment type="caution">
    <text evidence="1">The sequence shown here is derived from an EMBL/GenBank/DDBJ whole genome shotgun (WGS) entry which is preliminary data.</text>
</comment>
<accession>A0ACB8UZ59</accession>
<gene>
    <name evidence="1" type="ORF">LOY88_002451</name>
</gene>
<reference evidence="1" key="1">
    <citation type="journal article" date="2022" name="bioRxiv">
        <title>Population genetic analysis of Ophidiomyces ophidiicola, the causative agent of snake fungal disease, indicates recent introductions to the USA.</title>
        <authorList>
            <person name="Ladner J.T."/>
            <person name="Palmer J.M."/>
            <person name="Ettinger C.L."/>
            <person name="Stajich J.E."/>
            <person name="Farrell T.M."/>
            <person name="Glorioso B.M."/>
            <person name="Lawson B."/>
            <person name="Price S.J."/>
            <person name="Stengle A.G."/>
            <person name="Grear D.A."/>
            <person name="Lorch J.M."/>
        </authorList>
    </citation>
    <scope>NUCLEOTIDE SEQUENCE</scope>
    <source>
        <strain evidence="1">NWHC 24266-5</strain>
    </source>
</reference>
<proteinExistence type="predicted"/>
<sequence>MWLYRGVQSAVFYYISCTPCGDYHYRRKRRRDAARTVREPSREGVVTDQPTVFHQPFPFTTNTYWSEEIALGPGPPSRRNRNGASRTGSQRNLSSPVPPAHPAETPDTLPSAKKDKEPLKNSIGDAWNRIRYQREDEVLWGLELKGSSIGLSGRGRGASDEDRSSKYYIARNPEVNDLHPPVACGPRSKTETKWMRQPPPSAKVMAGKVRSDTVREHRRTSGRNRALANLDLLEDDEPPNNVTFTSPVYDSQIPRHSTLADKKKPVRRPRDSSSPSPPSKDSSRLNSHSRASRKPLSTISSGSNLVPSSENLESLSRSSSPLSRQLDPIRPPPPVLLRKTATTHAEDRPSTNGTTDSGKAFHLRSPLPSKWGNHTPTNTHNNNHIKSHLGLSLHFALDDSSDEYSDFDDLKHVRPYRWSMDI</sequence>
<evidence type="ECO:0000313" key="1">
    <source>
        <dbReference type="EMBL" id="KAI2388682.1"/>
    </source>
</evidence>
<name>A0ACB8UZ59_9EURO</name>
<organism evidence="1">
    <name type="scientific">Ophidiomyces ophidiicola</name>
    <dbReference type="NCBI Taxonomy" id="1387563"/>
    <lineage>
        <taxon>Eukaryota</taxon>
        <taxon>Fungi</taxon>
        <taxon>Dikarya</taxon>
        <taxon>Ascomycota</taxon>
        <taxon>Pezizomycotina</taxon>
        <taxon>Eurotiomycetes</taxon>
        <taxon>Eurotiomycetidae</taxon>
        <taxon>Onygenales</taxon>
        <taxon>Onygenaceae</taxon>
        <taxon>Ophidiomyces</taxon>
    </lineage>
</organism>
<protein>
    <submittedName>
        <fullName evidence="1">Uncharacterized protein</fullName>
    </submittedName>
</protein>
<dbReference type="EMBL" id="JALBCA010000029">
    <property type="protein sequence ID" value="KAI2388682.1"/>
    <property type="molecule type" value="Genomic_DNA"/>
</dbReference>